<gene>
    <name evidence="1" type="ORF">SAMN05421837_1138</name>
</gene>
<dbReference type="InterPro" id="IPR029063">
    <property type="entry name" value="SAM-dependent_MTases_sf"/>
</dbReference>
<dbReference type="EMBL" id="FNUJ01000013">
    <property type="protein sequence ID" value="SEF37180.1"/>
    <property type="molecule type" value="Genomic_DNA"/>
</dbReference>
<dbReference type="SUPFAM" id="SSF53335">
    <property type="entry name" value="S-adenosyl-L-methionine-dependent methyltransferases"/>
    <property type="match status" value="1"/>
</dbReference>
<dbReference type="AlphaFoldDB" id="A0A1H5RFQ5"/>
<evidence type="ECO:0008006" key="3">
    <source>
        <dbReference type="Google" id="ProtNLM"/>
    </source>
</evidence>
<dbReference type="STRING" id="218821.SAMN05421837_1138"/>
<dbReference type="Proteomes" id="UP000198878">
    <property type="component" value="Unassembled WGS sequence"/>
</dbReference>
<sequence>MPFDSTGKISFDHIYTAPDPRPFFGTLRRVGYEIPQLAKPYFAKLIGEHPAERPTVLDVGCSYGVNAALRRCEATMDDLYAHYTAPDVRAASHAQLIEADRARVTDPGGARFYGLDASAPALEYALSTGFLDEAIHADFESDDPDSTQRKLLDDVDLVISTGCVGYVTEKTIARIARGSRPWMAHFVLRMFSYEPVADSLAGLGYETAQVPGVFRQRRFASAEEQAQILDTLDTAGVDPTGLESDGRLYAQLYVSRPDSAAALATALGNFDEEG</sequence>
<evidence type="ECO:0000313" key="2">
    <source>
        <dbReference type="Proteomes" id="UP000198878"/>
    </source>
</evidence>
<name>A0A1H5RFQ5_9PSEU</name>
<keyword evidence="2" id="KW-1185">Reference proteome</keyword>
<reference evidence="2" key="1">
    <citation type="submission" date="2016-10" db="EMBL/GenBank/DDBJ databases">
        <authorList>
            <person name="Varghese N."/>
            <person name="Submissions S."/>
        </authorList>
    </citation>
    <scope>NUCLEOTIDE SEQUENCE [LARGE SCALE GENOMIC DNA]</scope>
    <source>
        <strain evidence="2">DSM 44654</strain>
    </source>
</reference>
<accession>A0A1H5RFQ5</accession>
<dbReference type="RefSeq" id="WP_086680995.1">
    <property type="nucleotide sequence ID" value="NZ_FNUJ01000013.1"/>
</dbReference>
<protein>
    <recommendedName>
        <fullName evidence="3">Carnitine O-acetyltransferase</fullName>
    </recommendedName>
</protein>
<evidence type="ECO:0000313" key="1">
    <source>
        <dbReference type="EMBL" id="SEF37180.1"/>
    </source>
</evidence>
<dbReference type="OrthoDB" id="7055571at2"/>
<organism evidence="1 2">
    <name type="scientific">Amycolatopsis pretoriensis</name>
    <dbReference type="NCBI Taxonomy" id="218821"/>
    <lineage>
        <taxon>Bacteria</taxon>
        <taxon>Bacillati</taxon>
        <taxon>Actinomycetota</taxon>
        <taxon>Actinomycetes</taxon>
        <taxon>Pseudonocardiales</taxon>
        <taxon>Pseudonocardiaceae</taxon>
        <taxon>Amycolatopsis</taxon>
    </lineage>
</organism>
<dbReference type="Gene3D" id="3.40.50.150">
    <property type="entry name" value="Vaccinia Virus protein VP39"/>
    <property type="match status" value="1"/>
</dbReference>
<proteinExistence type="predicted"/>